<evidence type="ECO:0000313" key="9">
    <source>
        <dbReference type="Proteomes" id="UP000290900"/>
    </source>
</evidence>
<keyword evidence="5" id="KW-0508">mRNA splicing</keyword>
<comment type="subcellular location">
    <subcellularLocation>
        <location evidence="1">Nucleus</location>
    </subcellularLocation>
</comment>
<dbReference type="OrthoDB" id="1739576at2759"/>
<dbReference type="Proteomes" id="UP000290900">
    <property type="component" value="Unassembled WGS sequence"/>
</dbReference>
<keyword evidence="4" id="KW-0507">mRNA processing</keyword>
<evidence type="ECO:0000256" key="4">
    <source>
        <dbReference type="ARBA" id="ARBA00022728"/>
    </source>
</evidence>
<keyword evidence="6" id="KW-0539">Nucleus</keyword>
<evidence type="ECO:0000313" key="8">
    <source>
        <dbReference type="EMBL" id="VEU20870.1"/>
    </source>
</evidence>
<dbReference type="InterPro" id="IPR037200">
    <property type="entry name" value="Isy1_sf"/>
</dbReference>
<evidence type="ECO:0000256" key="5">
    <source>
        <dbReference type="ARBA" id="ARBA00023187"/>
    </source>
</evidence>
<keyword evidence="4" id="KW-0747">Spliceosome</keyword>
<organism evidence="8 9">
    <name type="scientific">Brettanomyces naardenensis</name>
    <name type="common">Yeast</name>
    <dbReference type="NCBI Taxonomy" id="13370"/>
    <lineage>
        <taxon>Eukaryota</taxon>
        <taxon>Fungi</taxon>
        <taxon>Dikarya</taxon>
        <taxon>Ascomycota</taxon>
        <taxon>Saccharomycotina</taxon>
        <taxon>Pichiomycetes</taxon>
        <taxon>Pichiales</taxon>
        <taxon>Pichiaceae</taxon>
        <taxon>Brettanomyces</taxon>
    </lineage>
</organism>
<dbReference type="GO" id="GO:0071014">
    <property type="term" value="C:post-mRNA release spliceosomal complex"/>
    <property type="evidence" value="ECO:0007669"/>
    <property type="project" value="UniProtKB-ARBA"/>
</dbReference>
<protein>
    <recommendedName>
        <fullName evidence="3">Pre-mRNA-splicing factor ISY1</fullName>
    </recommendedName>
    <alternativeName>
        <fullName evidence="7">Pre-mRNA-splicing factor isy1</fullName>
    </alternativeName>
</protein>
<proteinExistence type="inferred from homology"/>
<evidence type="ECO:0000256" key="6">
    <source>
        <dbReference type="ARBA" id="ARBA00023242"/>
    </source>
</evidence>
<dbReference type="Pfam" id="PF06246">
    <property type="entry name" value="Isy1"/>
    <property type="match status" value="1"/>
</dbReference>
<name>A0A448YIX6_BRENA</name>
<dbReference type="STRING" id="13370.A0A448YIX6"/>
<dbReference type="PANTHER" id="PTHR13021">
    <property type="entry name" value="PRE-MRNA-SPLICING FACTOR ISY1"/>
    <property type="match status" value="1"/>
</dbReference>
<dbReference type="InterPro" id="IPR029012">
    <property type="entry name" value="Helix_hairpin_bin_sf"/>
</dbReference>
<dbReference type="GO" id="GO:0000974">
    <property type="term" value="C:Prp19 complex"/>
    <property type="evidence" value="ECO:0007669"/>
    <property type="project" value="UniProtKB-ARBA"/>
</dbReference>
<comment type="similarity">
    <text evidence="2">Belongs to the ISY1 family.</text>
</comment>
<evidence type="ECO:0000256" key="3">
    <source>
        <dbReference type="ARBA" id="ARBA00019194"/>
    </source>
</evidence>
<dbReference type="FunFam" id="1.10.287.660:FF:000001">
    <property type="entry name" value="pre-mRNA-splicing factor ISY1 homolog"/>
    <property type="match status" value="1"/>
</dbReference>
<keyword evidence="9" id="KW-1185">Reference proteome</keyword>
<evidence type="ECO:0000256" key="2">
    <source>
        <dbReference type="ARBA" id="ARBA00007002"/>
    </source>
</evidence>
<dbReference type="AlphaFoldDB" id="A0A448YIX6"/>
<evidence type="ECO:0000256" key="1">
    <source>
        <dbReference type="ARBA" id="ARBA00004123"/>
    </source>
</evidence>
<evidence type="ECO:0000256" key="7">
    <source>
        <dbReference type="ARBA" id="ARBA00073166"/>
    </source>
</evidence>
<accession>A0A448YIX6</accession>
<dbReference type="GO" id="GO:0000350">
    <property type="term" value="P:generation of catalytic spliceosome for second transesterification step"/>
    <property type="evidence" value="ECO:0007669"/>
    <property type="project" value="InterPro"/>
</dbReference>
<dbReference type="EMBL" id="CAACVR010000007">
    <property type="protein sequence ID" value="VEU20870.1"/>
    <property type="molecule type" value="Genomic_DNA"/>
</dbReference>
<sequence>MSRNKEKAQSLLSRYYAQKGPQLPTRRPNRTSYVNNAPEAERYRKMCMDEINKDLMRINDILVNEYQIRDLNDELNKLVREKRAWEYRIRELGGPDYIQIVGHPQRDSSVIVNGYRYFGRAKELPDIQKLLVMTKEEDQKREQTKLKRRNDRMAFKQINQHEFSLDYYGIIEESENSSRYDRSSIPSEQELIDKVKSVVGADSLPGDIVTSESLKDLNGQYYKEDDDILITFERQRSRELRRQVEKSCHEKPLVDFDESFDREILTGSEIEKFIVERRKEQLLAKLKG</sequence>
<dbReference type="GO" id="GO:0005684">
    <property type="term" value="C:U2-type spliceosomal complex"/>
    <property type="evidence" value="ECO:0007669"/>
    <property type="project" value="UniProtKB-ARBA"/>
</dbReference>
<dbReference type="FunCoup" id="A0A448YIX6">
    <property type="interactions" value="227"/>
</dbReference>
<gene>
    <name evidence="8" type="ORF">BRENAR_LOCUS1605</name>
</gene>
<reference evidence="8 9" key="1">
    <citation type="submission" date="2018-12" db="EMBL/GenBank/DDBJ databases">
        <authorList>
            <person name="Tiukova I."/>
            <person name="Dainat J."/>
        </authorList>
    </citation>
    <scope>NUCLEOTIDE SEQUENCE [LARGE SCALE GENOMIC DNA]</scope>
</reference>
<dbReference type="Gene3D" id="1.10.287.660">
    <property type="entry name" value="Helix hairpin bin"/>
    <property type="match status" value="1"/>
</dbReference>
<dbReference type="InParanoid" id="A0A448YIX6"/>
<dbReference type="InterPro" id="IPR009360">
    <property type="entry name" value="Isy1"/>
</dbReference>
<dbReference type="SUPFAM" id="SSF140102">
    <property type="entry name" value="ISY1 domain-like"/>
    <property type="match status" value="1"/>
</dbReference>